<dbReference type="Gene3D" id="3.30.420.40">
    <property type="match status" value="2"/>
</dbReference>
<dbReference type="InterPro" id="IPR023865">
    <property type="entry name" value="Aliphatic_acid_kinase_CS"/>
</dbReference>
<dbReference type="InterPro" id="IPR000890">
    <property type="entry name" value="Aliphatic_acid_kin_short-chain"/>
</dbReference>
<dbReference type="PANTHER" id="PTHR21060:SF3">
    <property type="entry name" value="BUTYRATE KINASE 2-RELATED"/>
    <property type="match status" value="1"/>
</dbReference>
<dbReference type="Pfam" id="PF00871">
    <property type="entry name" value="Acetate_kinase"/>
    <property type="match status" value="1"/>
</dbReference>
<protein>
    <recommendedName>
        <fullName evidence="9">Probable butyrate kinase</fullName>
        <shortName evidence="9">BK</shortName>
        <ecNumber evidence="9">2.7.2.7</ecNumber>
    </recommendedName>
    <alternativeName>
        <fullName evidence="9">Branched-chain carboxylic acid kinase</fullName>
    </alternativeName>
</protein>
<dbReference type="GO" id="GO:0008776">
    <property type="term" value="F:acetate kinase activity"/>
    <property type="evidence" value="ECO:0007669"/>
    <property type="project" value="TreeGrafter"/>
</dbReference>
<dbReference type="NCBIfam" id="NF002834">
    <property type="entry name" value="PRK03011.1-5"/>
    <property type="match status" value="1"/>
</dbReference>
<evidence type="ECO:0000256" key="10">
    <source>
        <dbReference type="RuleBase" id="RU003835"/>
    </source>
</evidence>
<dbReference type="NCBIfam" id="TIGR02707">
    <property type="entry name" value="butyr_kinase"/>
    <property type="match status" value="1"/>
</dbReference>
<dbReference type="GO" id="GO:0005524">
    <property type="term" value="F:ATP binding"/>
    <property type="evidence" value="ECO:0007669"/>
    <property type="project" value="UniProtKB-KW"/>
</dbReference>
<evidence type="ECO:0000313" key="11">
    <source>
        <dbReference type="EMBL" id="SPF38779.1"/>
    </source>
</evidence>
<evidence type="ECO:0000256" key="6">
    <source>
        <dbReference type="ARBA" id="ARBA00022777"/>
    </source>
</evidence>
<dbReference type="SUPFAM" id="SSF53067">
    <property type="entry name" value="Actin-like ATPase domain"/>
    <property type="match status" value="2"/>
</dbReference>
<organism evidence="11 12">
    <name type="scientific">Candidatus Desulfosporosinus infrequens</name>
    <dbReference type="NCBI Taxonomy" id="2043169"/>
    <lineage>
        <taxon>Bacteria</taxon>
        <taxon>Bacillati</taxon>
        <taxon>Bacillota</taxon>
        <taxon>Clostridia</taxon>
        <taxon>Eubacteriales</taxon>
        <taxon>Desulfitobacteriaceae</taxon>
        <taxon>Desulfosporosinus</taxon>
    </lineage>
</organism>
<evidence type="ECO:0000313" key="12">
    <source>
        <dbReference type="Proteomes" id="UP000238916"/>
    </source>
</evidence>
<dbReference type="GO" id="GO:0006083">
    <property type="term" value="P:acetate metabolic process"/>
    <property type="evidence" value="ECO:0007669"/>
    <property type="project" value="TreeGrafter"/>
</dbReference>
<dbReference type="GO" id="GO:0005737">
    <property type="term" value="C:cytoplasm"/>
    <property type="evidence" value="ECO:0007669"/>
    <property type="project" value="UniProtKB-SubCell"/>
</dbReference>
<dbReference type="Proteomes" id="UP000238916">
    <property type="component" value="Unassembled WGS sequence"/>
</dbReference>
<accession>A0A2U3KGK0</accession>
<evidence type="ECO:0000256" key="7">
    <source>
        <dbReference type="ARBA" id="ARBA00022840"/>
    </source>
</evidence>
<evidence type="ECO:0000256" key="1">
    <source>
        <dbReference type="ARBA" id="ARBA00004496"/>
    </source>
</evidence>
<comment type="catalytic activity">
    <reaction evidence="8 9">
        <text>butanoate + ATP = butanoyl phosphate + ADP</text>
        <dbReference type="Rhea" id="RHEA:13585"/>
        <dbReference type="ChEBI" id="CHEBI:17968"/>
        <dbReference type="ChEBI" id="CHEBI:30616"/>
        <dbReference type="ChEBI" id="CHEBI:58079"/>
        <dbReference type="ChEBI" id="CHEBI:456216"/>
        <dbReference type="EC" id="2.7.2.7"/>
    </reaction>
</comment>
<dbReference type="PIRSF" id="PIRSF036458">
    <property type="entry name" value="Butyrate_kin"/>
    <property type="match status" value="1"/>
</dbReference>
<dbReference type="InterPro" id="IPR011245">
    <property type="entry name" value="Butyrate_kin"/>
</dbReference>
<keyword evidence="6 9" id="KW-0418">Kinase</keyword>
<evidence type="ECO:0000256" key="4">
    <source>
        <dbReference type="ARBA" id="ARBA00022679"/>
    </source>
</evidence>
<keyword evidence="7 9" id="KW-0067">ATP-binding</keyword>
<dbReference type="PROSITE" id="PS01075">
    <property type="entry name" value="ACETATE_KINASE_1"/>
    <property type="match status" value="1"/>
</dbReference>
<dbReference type="EC" id="2.7.2.7" evidence="9"/>
<keyword evidence="4 9" id="KW-0808">Transferase</keyword>
<evidence type="ECO:0000256" key="8">
    <source>
        <dbReference type="ARBA" id="ARBA00048596"/>
    </source>
</evidence>
<evidence type="ECO:0000256" key="9">
    <source>
        <dbReference type="HAMAP-Rule" id="MF_00542"/>
    </source>
</evidence>
<comment type="subcellular location">
    <subcellularLocation>
        <location evidence="1 9">Cytoplasm</location>
    </subcellularLocation>
</comment>
<keyword evidence="3 9" id="KW-0963">Cytoplasm</keyword>
<dbReference type="HAMAP" id="MF_00542">
    <property type="entry name" value="Butyrate_kinase"/>
    <property type="match status" value="1"/>
</dbReference>
<dbReference type="PRINTS" id="PR00471">
    <property type="entry name" value="ACETATEKNASE"/>
</dbReference>
<dbReference type="EMBL" id="OMOF01000109">
    <property type="protein sequence ID" value="SPF38779.1"/>
    <property type="molecule type" value="Genomic_DNA"/>
</dbReference>
<name>A0A2U3KGK0_9FIRM</name>
<dbReference type="OrthoDB" id="9771859at2"/>
<dbReference type="InterPro" id="IPR043129">
    <property type="entry name" value="ATPase_NBD"/>
</dbReference>
<evidence type="ECO:0000256" key="2">
    <source>
        <dbReference type="ARBA" id="ARBA00008748"/>
    </source>
</evidence>
<gene>
    <name evidence="9 11" type="primary">buk</name>
    <name evidence="11" type="ORF">SBF1_1970002</name>
</gene>
<keyword evidence="5 9" id="KW-0547">Nucleotide-binding</keyword>
<comment type="similarity">
    <text evidence="2 9 10">Belongs to the acetokinase family.</text>
</comment>
<dbReference type="AlphaFoldDB" id="A0A2U3KGK0"/>
<dbReference type="CDD" id="cd24011">
    <property type="entry name" value="ASKHA_NBD_BK"/>
    <property type="match status" value="1"/>
</dbReference>
<sequence length="352" mass="38047">MKVLAINPGSTSTKVAAYENETCLWKQEIDHPAIEIKAFARVGDQSDYRSALIVKVLEERGISLDYFDAFVGRGGMLKPLVGGTYLVDDALVKVLYDAPGGDHAANLGGIIAYNLGQKTKVPIYIVDPVSVDEMEPVAWLSGLPELPRLSFSHALNMKAIARKVARETGKSYQDMNLIVAHLGGGISVAPHRKGKMIDVNNANSEGPYSVERSGTLPAYQLVKLCYSGKYSEQEMITKINKEGGLFAYLGTKDGRVAEQRMNEGDLDAKLVLEGLCYQVAKEIGAMATVLAGDVDQIILTGGLAHSEFITQEIIQRVAFISPVVVVPGEEEMEALALGALRVLNGEEMALAY</sequence>
<proteinExistence type="inferred from homology"/>
<evidence type="ECO:0000256" key="5">
    <source>
        <dbReference type="ARBA" id="ARBA00022741"/>
    </source>
</evidence>
<evidence type="ECO:0000256" key="3">
    <source>
        <dbReference type="ARBA" id="ARBA00022490"/>
    </source>
</evidence>
<reference evidence="12" key="1">
    <citation type="submission" date="2018-02" db="EMBL/GenBank/DDBJ databases">
        <authorList>
            <person name="Hausmann B."/>
        </authorList>
    </citation>
    <scope>NUCLEOTIDE SEQUENCE [LARGE SCALE GENOMIC DNA]</scope>
    <source>
        <strain evidence="12">Peat soil MAG SbF1</strain>
    </source>
</reference>
<dbReference type="GO" id="GO:0047761">
    <property type="term" value="F:butyrate kinase activity"/>
    <property type="evidence" value="ECO:0007669"/>
    <property type="project" value="UniProtKB-UniRule"/>
</dbReference>
<dbReference type="PANTHER" id="PTHR21060">
    <property type="entry name" value="ACETATE KINASE"/>
    <property type="match status" value="1"/>
</dbReference>